<dbReference type="SUPFAM" id="SSF57783">
    <property type="entry name" value="Zinc beta-ribbon"/>
    <property type="match status" value="1"/>
</dbReference>
<keyword evidence="1" id="KW-0479">Metal-binding</keyword>
<evidence type="ECO:0000313" key="6">
    <source>
        <dbReference type="Proteomes" id="UP001218423"/>
    </source>
</evidence>
<evidence type="ECO:0000256" key="2">
    <source>
        <dbReference type="ARBA" id="ARBA00022771"/>
    </source>
</evidence>
<protein>
    <submittedName>
        <fullName evidence="5">CHC2 zinc finger domain-containing protein</fullName>
    </submittedName>
</protein>
<evidence type="ECO:0000259" key="4">
    <source>
        <dbReference type="SMART" id="SM00400"/>
    </source>
</evidence>
<dbReference type="AlphaFoldDB" id="A0AAJ5ZAZ0"/>
<evidence type="ECO:0000256" key="1">
    <source>
        <dbReference type="ARBA" id="ARBA00022723"/>
    </source>
</evidence>
<dbReference type="PANTHER" id="PTHR30313">
    <property type="entry name" value="DNA PRIMASE"/>
    <property type="match status" value="1"/>
</dbReference>
<dbReference type="Proteomes" id="UP001218423">
    <property type="component" value="Plasmid pAC1520"/>
</dbReference>
<dbReference type="GO" id="GO:0003899">
    <property type="term" value="F:DNA-directed RNA polymerase activity"/>
    <property type="evidence" value="ECO:0007669"/>
    <property type="project" value="InterPro"/>
</dbReference>
<dbReference type="GO" id="GO:0005737">
    <property type="term" value="C:cytoplasm"/>
    <property type="evidence" value="ECO:0007669"/>
    <property type="project" value="TreeGrafter"/>
</dbReference>
<sequence length="407" mass="45836">MTKQRFPKPFINDLISRIDIVDHADVLLPLKKNGRDYVTNCVFHEEKSSSLSFSREKQFFHCFGCGKHGDVITLHMQVTGLDFVSTVETLAKEYNVPIPKPGDQSSSSEVSAEQKLKAGASKLFRNIQNACTSHELTEAESLMLEKIKKKWGVFNNVTPLFWGGSAYGNGLLNGMTKDALMDAILYCGVDIKTLKTPTPLLAFFNKSGDVLTGIVTPNGDVWSSNPDVPVIGVNSATRDKTDAIEVFISDHQAFNNINQDRHVAFMGEASWLNIRPLSKATLQRYSDKIIFHIPEKNRQEAKNVWDIYSDGDLMYVSHDHKQEPIGIVSYIRNLITSRVLLAVYEDPDRIRDINLLVDENMVDIDIKPSKHRFSSLMIRRQVTDFVEHASSKYNLTNAERGLQRTAA</sequence>
<feature type="domain" description="Zinc finger CHC2-type" evidence="4">
    <location>
        <begin position="37"/>
        <end position="91"/>
    </location>
</feature>
<name>A0AAJ5ZAZ0_AERCA</name>
<dbReference type="InterPro" id="IPR036977">
    <property type="entry name" value="DNA_primase_Znf_CHC2"/>
</dbReference>
<dbReference type="InterPro" id="IPR002694">
    <property type="entry name" value="Znf_CHC2"/>
</dbReference>
<dbReference type="GO" id="GO:0003677">
    <property type="term" value="F:DNA binding"/>
    <property type="evidence" value="ECO:0007669"/>
    <property type="project" value="InterPro"/>
</dbReference>
<geneLocation type="plasmid" evidence="5 6">
    <name>pAC1520</name>
</geneLocation>
<keyword evidence="2" id="KW-0863">Zinc-finger</keyword>
<dbReference type="RefSeq" id="WP_277857238.1">
    <property type="nucleotide sequence ID" value="NZ_CP120943.1"/>
</dbReference>
<dbReference type="Pfam" id="PF01807">
    <property type="entry name" value="Zn_ribbon_DnaG"/>
    <property type="match status" value="1"/>
</dbReference>
<dbReference type="EMBL" id="CP120943">
    <property type="protein sequence ID" value="WFG00348.1"/>
    <property type="molecule type" value="Genomic_DNA"/>
</dbReference>
<dbReference type="GO" id="GO:0008270">
    <property type="term" value="F:zinc ion binding"/>
    <property type="evidence" value="ECO:0007669"/>
    <property type="project" value="UniProtKB-KW"/>
</dbReference>
<keyword evidence="3" id="KW-0862">Zinc</keyword>
<dbReference type="PANTHER" id="PTHR30313:SF2">
    <property type="entry name" value="DNA PRIMASE"/>
    <property type="match status" value="1"/>
</dbReference>
<evidence type="ECO:0000256" key="3">
    <source>
        <dbReference type="ARBA" id="ARBA00022833"/>
    </source>
</evidence>
<dbReference type="GO" id="GO:0006269">
    <property type="term" value="P:DNA replication, synthesis of primer"/>
    <property type="evidence" value="ECO:0007669"/>
    <property type="project" value="TreeGrafter"/>
</dbReference>
<keyword evidence="5" id="KW-0614">Plasmid</keyword>
<accession>A0AAJ5ZAZ0</accession>
<proteinExistence type="predicted"/>
<organism evidence="5 6">
    <name type="scientific">Aeromonas caviae</name>
    <name type="common">Aeromonas punctata</name>
    <dbReference type="NCBI Taxonomy" id="648"/>
    <lineage>
        <taxon>Bacteria</taxon>
        <taxon>Pseudomonadati</taxon>
        <taxon>Pseudomonadota</taxon>
        <taxon>Gammaproteobacteria</taxon>
        <taxon>Aeromonadales</taxon>
        <taxon>Aeromonadaceae</taxon>
        <taxon>Aeromonas</taxon>
    </lineage>
</organism>
<dbReference type="Gene3D" id="3.90.580.10">
    <property type="entry name" value="Zinc finger, CHC2-type domain"/>
    <property type="match status" value="1"/>
</dbReference>
<gene>
    <name evidence="5" type="ORF">P5S46_21535</name>
</gene>
<evidence type="ECO:0000313" key="5">
    <source>
        <dbReference type="EMBL" id="WFG00348.1"/>
    </source>
</evidence>
<dbReference type="InterPro" id="IPR050219">
    <property type="entry name" value="DnaG_primase"/>
</dbReference>
<dbReference type="SMART" id="SM00400">
    <property type="entry name" value="ZnF_CHCC"/>
    <property type="match status" value="1"/>
</dbReference>
<reference evidence="5" key="1">
    <citation type="submission" date="2023-03" db="EMBL/GenBank/DDBJ databases">
        <title>Aeromonas caviae strain AC1520.</title>
        <authorList>
            <person name="Xie T."/>
            <person name="Zhang Q."/>
            <person name="Deng J."/>
            <person name="Li X."/>
        </authorList>
    </citation>
    <scope>NUCLEOTIDE SEQUENCE</scope>
    <source>
        <strain evidence="5">AC1520</strain>
        <plasmid evidence="5">pAC1520</plasmid>
    </source>
</reference>